<dbReference type="InterPro" id="IPR003673">
    <property type="entry name" value="CoA-Trfase_fam_III"/>
</dbReference>
<evidence type="ECO:0000313" key="1">
    <source>
        <dbReference type="EMBL" id="OJI92833.1"/>
    </source>
</evidence>
<dbReference type="OrthoDB" id="9806585at2"/>
<protein>
    <submittedName>
        <fullName evidence="1">Formyl-coenzyme A transferase</fullName>
        <ecNumber evidence="1">2.8.3.16</ecNumber>
    </submittedName>
</protein>
<organism evidence="1 2">
    <name type="scientific">Planktotalea frisia</name>
    <dbReference type="NCBI Taxonomy" id="696762"/>
    <lineage>
        <taxon>Bacteria</taxon>
        <taxon>Pseudomonadati</taxon>
        <taxon>Pseudomonadota</taxon>
        <taxon>Alphaproteobacteria</taxon>
        <taxon>Rhodobacterales</taxon>
        <taxon>Paracoccaceae</taxon>
        <taxon>Planktotalea</taxon>
    </lineage>
</organism>
<gene>
    <name evidence="1" type="primary">frc_2</name>
    <name evidence="1" type="ORF">PFRI_29480</name>
</gene>
<accession>A0A1L9NUG5</accession>
<dbReference type="Proteomes" id="UP000184514">
    <property type="component" value="Unassembled WGS sequence"/>
</dbReference>
<proteinExistence type="predicted"/>
<dbReference type="EC" id="2.8.3.16" evidence="1"/>
<dbReference type="SUPFAM" id="SSF89796">
    <property type="entry name" value="CoA-transferase family III (CaiB/BaiF)"/>
    <property type="match status" value="2"/>
</dbReference>
<dbReference type="PANTHER" id="PTHR48228:SF4">
    <property type="entry name" value="BLR3030 PROTEIN"/>
    <property type="match status" value="1"/>
</dbReference>
<dbReference type="Pfam" id="PF02515">
    <property type="entry name" value="CoA_transf_3"/>
    <property type="match status" value="1"/>
</dbReference>
<dbReference type="PANTHER" id="PTHR48228">
    <property type="entry name" value="SUCCINYL-COA--D-CITRAMALATE COA-TRANSFERASE"/>
    <property type="match status" value="1"/>
</dbReference>
<keyword evidence="2" id="KW-1185">Reference proteome</keyword>
<keyword evidence="1" id="KW-0808">Transferase</keyword>
<reference evidence="1 2" key="1">
    <citation type="submission" date="2016-10" db="EMBL/GenBank/DDBJ databases">
        <title>Genome sequence of Planktotalea frisia SH6-1.</title>
        <authorList>
            <person name="Poehlein A."/>
            <person name="Bakenhus I."/>
            <person name="Voget S."/>
            <person name="Brinkhoff T."/>
            <person name="Simon M."/>
        </authorList>
    </citation>
    <scope>NUCLEOTIDE SEQUENCE [LARGE SCALE GENOMIC DNA]</scope>
    <source>
        <strain evidence="1 2">SH6-1</strain>
    </source>
</reference>
<sequence>MAEINPFWDELCDGVFGEPVAPYGVTGEGHLPSYFRTSDLAEASIGLAGVALARLGAHGKVVVDRRLASLWFDMTLRPLGWEAGSLWDAIAGNYQCKDGWIRLHTNAPHHRDAALSVLQVALDRDAVANAVQEWDGETLEAAIVAAHGCAAFMRTSQEWEAHPQGRALATEPLVHWEDHGACAPREASLEELKVLDLTRVLAGPVATRLLAGFGADVLRIDPPTWNEPSVEMEVTLGKRCAGLDLRQADDLARLKELMREADVFVHGYRADALEKLGLGVEVRRALNPEMIDVSLNAYGWSGPMVARRGFDSLVQMSCGIAAASGAGKPVPLPVQALDHATGYLVAACVLESLRARSEGVLKSAKLSLARTARLLMQETCAFEREGAIEKNARDFSDMVEATGWGDAHRVTPPLKIDGKAPKWHIPAGPLRRHSAAWA</sequence>
<dbReference type="Gene3D" id="3.40.50.10540">
    <property type="entry name" value="Crotonobetainyl-coa:carnitine coa-transferase, domain 1"/>
    <property type="match status" value="1"/>
</dbReference>
<dbReference type="InterPro" id="IPR023606">
    <property type="entry name" value="CoA-Trfase_III_dom_1_sf"/>
</dbReference>
<dbReference type="GO" id="GO:0033608">
    <property type="term" value="F:formyl-CoA transferase activity"/>
    <property type="evidence" value="ECO:0007669"/>
    <property type="project" value="UniProtKB-EC"/>
</dbReference>
<dbReference type="AlphaFoldDB" id="A0A1L9NUG5"/>
<dbReference type="InterPro" id="IPR050509">
    <property type="entry name" value="CoA-transferase_III"/>
</dbReference>
<dbReference type="STRING" id="696762.PFRI_29480"/>
<name>A0A1L9NUG5_9RHOB</name>
<dbReference type="EMBL" id="MLCB01000165">
    <property type="protein sequence ID" value="OJI92833.1"/>
    <property type="molecule type" value="Genomic_DNA"/>
</dbReference>
<dbReference type="RefSeq" id="WP_072631474.1">
    <property type="nucleotide sequence ID" value="NZ_MLCB01000165.1"/>
</dbReference>
<evidence type="ECO:0000313" key="2">
    <source>
        <dbReference type="Proteomes" id="UP000184514"/>
    </source>
</evidence>
<comment type="caution">
    <text evidence="1">The sequence shown here is derived from an EMBL/GenBank/DDBJ whole genome shotgun (WGS) entry which is preliminary data.</text>
</comment>